<dbReference type="EMBL" id="KP732474">
    <property type="protein sequence ID" value="AKQ51599.1"/>
    <property type="molecule type" value="Genomic_DNA"/>
</dbReference>
<dbReference type="Proteomes" id="UP000201608">
    <property type="component" value="Segment"/>
</dbReference>
<evidence type="ECO:0000313" key="2">
    <source>
        <dbReference type="EMBL" id="AKQ51599.1"/>
    </source>
</evidence>
<dbReference type="EMBL" id="MH603852">
    <property type="protein sequence ID" value="AYP64147.1"/>
    <property type="molecule type" value="Genomic_DNA"/>
</dbReference>
<gene>
    <name evidence="2" type="primary">V1</name>
</gene>
<dbReference type="KEGG" id="vg:25396073"/>
<dbReference type="EMBL" id="KT214374">
    <property type="protein sequence ID" value="ANA76281.1"/>
    <property type="molecule type" value="Genomic_DNA"/>
</dbReference>
<dbReference type="GO" id="GO:0019028">
    <property type="term" value="C:viral capsid"/>
    <property type="evidence" value="ECO:0007669"/>
    <property type="project" value="UniProtKB-KW"/>
</dbReference>
<protein>
    <submittedName>
        <fullName evidence="2">Coat protein</fullName>
    </submittedName>
</protein>
<evidence type="ECO:0000313" key="4">
    <source>
        <dbReference type="EMBL" id="AYP64147.1"/>
    </source>
</evidence>
<dbReference type="PRINTS" id="PR00223">
    <property type="entry name" value="GEMCOATARBR1"/>
</dbReference>
<dbReference type="Pfam" id="PF00844">
    <property type="entry name" value="Gemini_coat"/>
    <property type="match status" value="1"/>
</dbReference>
<dbReference type="GeneID" id="25396073"/>
<dbReference type="GO" id="GO:0005198">
    <property type="term" value="F:structural molecule activity"/>
    <property type="evidence" value="ECO:0007669"/>
    <property type="project" value="InterPro"/>
</dbReference>
<keyword evidence="2" id="KW-0167">Capsid protein</keyword>
<dbReference type="InterPro" id="IPR029053">
    <property type="entry name" value="Viral_coat"/>
</dbReference>
<evidence type="ECO:0000313" key="3">
    <source>
        <dbReference type="EMBL" id="ANA76281.1"/>
    </source>
</evidence>
<reference evidence="3" key="2">
    <citation type="journal article" date="2016" name="Virology">
        <title>Molecular characterization and prevalence of two capulaviruses: Alfalfa leaf curl virus from France and Euphorbia caput-medusae latent virus from South Africa.</title>
        <authorList>
            <person name="Bernardo P."/>
            <person name="Muhire B."/>
            <person name="Francois S."/>
            <person name="Deshoux M."/>
            <person name="Hartnady P."/>
            <person name="Farkas K."/>
            <person name="Kraberger S."/>
            <person name="Filloux D."/>
            <person name="Fernandez E."/>
            <person name="Galzi S."/>
            <person name="Ferdinand R."/>
            <person name="Granier M."/>
            <person name="Marais A."/>
            <person name="Monge Blasco P."/>
            <person name="Candresse T."/>
            <person name="Escriu F."/>
            <person name="Varsani A."/>
            <person name="Harkins G.W."/>
            <person name="Martin D.P."/>
            <person name="Roumagnac P."/>
        </authorList>
    </citation>
    <scope>NUCLEOTIDE SEQUENCE</scope>
    <source>
        <strain evidence="3">PB14_GS8</strain>
    </source>
</reference>
<keyword evidence="5" id="KW-1185">Reference proteome</keyword>
<name>A0A0K0PRY0_9GEMI</name>
<reference evidence="4" key="3">
    <citation type="journal article" date="2018" name="Viruses">
        <title>The Westward Journey of Alfalfa Leaf Curl Virus.</title>
        <authorList>
            <person name="Davoodi Z."/>
            <person name="Bejerman N."/>
            <person name="Richet C."/>
            <person name="Filloux D."/>
            <person name="Kumari S.G."/>
            <person name="Chatzivassiliou E.K."/>
            <person name="Galzi S."/>
            <person name="Julian C."/>
            <person name="Samarfard S."/>
            <person name="Trucco V."/>
            <person name="Giolitti F."/>
            <person name="Fiallo-Olive E."/>
            <person name="Navas-Castillo J."/>
            <person name="Asaad N."/>
            <person name="Moukahel A.R."/>
            <person name="Hijazi J."/>
            <person name="Mghandef S."/>
            <person name="Heydarnejad J."/>
            <person name="Massumi H."/>
            <person name="Varsani A."/>
            <person name="Dietzgen R.G."/>
            <person name="Harkins G.W."/>
            <person name="Martin D.P."/>
            <person name="Roumagnac P."/>
        </authorList>
    </citation>
    <scope>NUCLEOTIDE SEQUENCE</scope>
    <source>
        <strain evidence="4">ES53</strain>
    </source>
</reference>
<organism evidence="2 5">
    <name type="scientific">Capulavirus medicagonis</name>
    <dbReference type="NCBI Taxonomy" id="1306546"/>
    <lineage>
        <taxon>Viruses</taxon>
        <taxon>Monodnaviria</taxon>
        <taxon>Shotokuvirae</taxon>
        <taxon>Cressdnaviricota</taxon>
        <taxon>Repensiviricetes</taxon>
        <taxon>Geplafuvirales</taxon>
        <taxon>Geminiviridae</taxon>
        <taxon>Capulavirus</taxon>
    </lineage>
</organism>
<evidence type="ECO:0000256" key="1">
    <source>
        <dbReference type="SAM" id="MobiDB-lite"/>
    </source>
</evidence>
<feature type="region of interest" description="Disordered" evidence="1">
    <location>
        <begin position="1"/>
        <end position="24"/>
    </location>
</feature>
<dbReference type="RefSeq" id="YP_009162634.1">
    <property type="nucleotide sequence ID" value="NC_027714.1"/>
</dbReference>
<dbReference type="Gene3D" id="2.60.120.20">
    <property type="match status" value="1"/>
</dbReference>
<accession>A0A0K0PRY0</accession>
<dbReference type="OrthoDB" id="10056at10239"/>
<dbReference type="InterPro" id="IPR000263">
    <property type="entry name" value="GV_A/BR1_coat"/>
</dbReference>
<sequence length="244" mass="27725">MVRTRSGRTYGSAQALSWGRKRARTTVRSRPTLLGPIRRPSYQVKTRYAPHRPQTKIHSLANTRVVSGANEGYGWHVSGVPIGSGFEDRHSDKIKINSLNFKMQMMTSDAGTQTTLWHNVYMFLVKDNSGGAQVPKFNSICMMDNSNPATAEIDHDSKDRFQIIRRWRFQFKGNSTRNGVAYDCAKNRHDFRANVKLNSISEFKSATDGSYANTQKNAYTMYFVPQTYDMVVDGHCTMKYTSIV</sequence>
<keyword evidence="2" id="KW-0946">Virion</keyword>
<proteinExistence type="predicted"/>
<evidence type="ECO:0000313" key="5">
    <source>
        <dbReference type="Proteomes" id="UP000201608"/>
    </source>
</evidence>
<reference evidence="2 5" key="1">
    <citation type="journal article" date="2015" name="J. Virol.">
        <title>Alfalfa Leaf Curl Virus: an Aphid-Transmitted Geminivirus.</title>
        <authorList>
            <person name="Roumagnac P."/>
            <person name="Granier M."/>
            <person name="Bernardo P."/>
            <person name="Deshoux M."/>
            <person name="Ferdinand R."/>
            <person name="Galzi S."/>
            <person name="Fernandez E."/>
            <person name="Julian C."/>
            <person name="Abt I."/>
            <person name="Filloux D."/>
            <person name="Mesleard F."/>
            <person name="Varsani A."/>
            <person name="Blanc S."/>
            <person name="Martin D.P."/>
            <person name="Peterschmitt M."/>
        </authorList>
    </citation>
    <scope>NUCLEOTIDE SEQUENCE [LARGE SCALE GENOMIC DNA]</scope>
    <source>
        <strain evidence="2">44-1E</strain>
    </source>
</reference>